<organism evidence="8 9">
    <name type="scientific">Aquimarina gracilis</name>
    <dbReference type="NCBI Taxonomy" id="874422"/>
    <lineage>
        <taxon>Bacteria</taxon>
        <taxon>Pseudomonadati</taxon>
        <taxon>Bacteroidota</taxon>
        <taxon>Flavobacteriia</taxon>
        <taxon>Flavobacteriales</taxon>
        <taxon>Flavobacteriaceae</taxon>
        <taxon>Aquimarina</taxon>
    </lineage>
</organism>
<name>A0ABU5ZWE3_9FLAO</name>
<dbReference type="InterPro" id="IPR001734">
    <property type="entry name" value="Na/solute_symporter"/>
</dbReference>
<dbReference type="EMBL" id="JAYKLX010000005">
    <property type="protein sequence ID" value="MEB3346171.1"/>
    <property type="molecule type" value="Genomic_DNA"/>
</dbReference>
<feature type="transmembrane region" description="Helical" evidence="7">
    <location>
        <begin position="128"/>
        <end position="148"/>
    </location>
</feature>
<feature type="transmembrane region" description="Helical" evidence="7">
    <location>
        <begin position="461"/>
        <end position="482"/>
    </location>
</feature>
<evidence type="ECO:0000256" key="7">
    <source>
        <dbReference type="SAM" id="Phobius"/>
    </source>
</evidence>
<sequence length="646" mass="71929">MITLSTLDLVLIFSFFAITLAIGIWVSKKSGKNTSEFFLSGRNMPWWLLGLSMVATTFSTDTPNLVTDIVRKGGVSGNWAWWAFLITGLLTVFVYAKLWRKSNVNTDIEFYDLRYGGKPAHFLRGFRAIYLGVIFNVLAMSGVTLAAIKISQVMLGLDPLYTVGIAALITVTFSAVGGFRGVVYTDFVLFFTAMIGAIGAAYYCVNLPEVDGISNLIVHPQVIDKISLLPDFDNTELLITLLIIPLAVQWWSSWYPGGEPGGGGYIAQRMLAAKDENHAIGATFFFNIMHYALRPWPWILVALASLVLYPKDDTNTMEAAKHNYIEMQKLEGTRALTVEEKERMDTYYFASEGLTAIREAFPEEKVQKDKIGHDLAYSAMLTRLPSGLLGLVLASLIAAFMSTISTHLNWGSSYIVNDFYIQQVNKNASEKELVLVGRISTAVLMLISTVLALKLTNAKQIFDYIIMFGAGTGLIFILRWFWWRINAWSEISGMFASGIVSIIFNLESVNLVLFEEGPLPGWSKYLLVVGITTIIWLAVTFLTKPEDSKVLFNFYKKTQPGGPGWSKTLQAAKKQNIDIKTDFAQWSVPSGILAMLVGCVLIYGVLFATGYWIYGKYLSATILTIVVIIATYILNKLWKKIKSTIL</sequence>
<evidence type="ECO:0000313" key="8">
    <source>
        <dbReference type="EMBL" id="MEB3346171.1"/>
    </source>
</evidence>
<proteinExistence type="inferred from homology"/>
<feature type="transmembrane region" description="Helical" evidence="7">
    <location>
        <begin position="592"/>
        <end position="614"/>
    </location>
</feature>
<keyword evidence="3 7" id="KW-0812">Transmembrane</keyword>
<dbReference type="PANTHER" id="PTHR11819:SF77">
    <property type="entry name" value="SODIUM_GLUCOSE COTRANSPORT PROTEIN"/>
    <property type="match status" value="1"/>
</dbReference>
<feature type="transmembrane region" description="Helical" evidence="7">
    <location>
        <begin position="7"/>
        <end position="26"/>
    </location>
</feature>
<feature type="transmembrane region" description="Helical" evidence="7">
    <location>
        <begin position="187"/>
        <end position="205"/>
    </location>
</feature>
<feature type="transmembrane region" description="Helical" evidence="7">
    <location>
        <begin position="291"/>
        <end position="309"/>
    </location>
</feature>
<reference evidence="8 9" key="1">
    <citation type="journal article" date="2013" name="Int. J. Syst. Evol. Microbiol.">
        <title>Aquimarina gracilis sp. nov., isolated from the gut microflora of a mussel, Mytilus coruscus, and emended description of Aquimarina spongiae.</title>
        <authorList>
            <person name="Park S.C."/>
            <person name="Choe H.N."/>
            <person name="Baik K.S."/>
            <person name="Seong C.N."/>
        </authorList>
    </citation>
    <scope>NUCLEOTIDE SEQUENCE [LARGE SCALE GENOMIC DNA]</scope>
    <source>
        <strain evidence="8 9">PSC32</strain>
    </source>
</reference>
<feature type="transmembrane region" description="Helical" evidence="7">
    <location>
        <begin position="620"/>
        <end position="638"/>
    </location>
</feature>
<keyword evidence="5 7" id="KW-0472">Membrane</keyword>
<feature type="transmembrane region" description="Helical" evidence="7">
    <location>
        <begin position="160"/>
        <end position="181"/>
    </location>
</feature>
<evidence type="ECO:0000256" key="2">
    <source>
        <dbReference type="ARBA" id="ARBA00006434"/>
    </source>
</evidence>
<evidence type="ECO:0000313" key="9">
    <source>
        <dbReference type="Proteomes" id="UP001327027"/>
    </source>
</evidence>
<evidence type="ECO:0000256" key="6">
    <source>
        <dbReference type="RuleBase" id="RU362091"/>
    </source>
</evidence>
<dbReference type="PANTHER" id="PTHR11819">
    <property type="entry name" value="SOLUTE CARRIER FAMILY 5"/>
    <property type="match status" value="1"/>
</dbReference>
<dbReference type="Proteomes" id="UP001327027">
    <property type="component" value="Unassembled WGS sequence"/>
</dbReference>
<dbReference type="Gene3D" id="1.20.1730.10">
    <property type="entry name" value="Sodium/glucose cotransporter"/>
    <property type="match status" value="1"/>
</dbReference>
<feature type="transmembrane region" description="Helical" evidence="7">
    <location>
        <begin position="79"/>
        <end position="96"/>
    </location>
</feature>
<keyword evidence="4 7" id="KW-1133">Transmembrane helix</keyword>
<feature type="transmembrane region" description="Helical" evidence="7">
    <location>
        <begin position="525"/>
        <end position="543"/>
    </location>
</feature>
<evidence type="ECO:0000256" key="3">
    <source>
        <dbReference type="ARBA" id="ARBA00022692"/>
    </source>
</evidence>
<gene>
    <name evidence="8" type="ORF">U6A24_11905</name>
</gene>
<feature type="transmembrane region" description="Helical" evidence="7">
    <location>
        <begin position="388"/>
        <end position="412"/>
    </location>
</feature>
<comment type="caution">
    <text evidence="8">The sequence shown here is derived from an EMBL/GenBank/DDBJ whole genome shotgun (WGS) entry which is preliminary data.</text>
</comment>
<evidence type="ECO:0000256" key="1">
    <source>
        <dbReference type="ARBA" id="ARBA00004141"/>
    </source>
</evidence>
<feature type="transmembrane region" description="Helical" evidence="7">
    <location>
        <begin position="433"/>
        <end position="455"/>
    </location>
</feature>
<dbReference type="InterPro" id="IPR038377">
    <property type="entry name" value="Na/Glc_symporter_sf"/>
</dbReference>
<evidence type="ECO:0000256" key="5">
    <source>
        <dbReference type="ARBA" id="ARBA00023136"/>
    </source>
</evidence>
<keyword evidence="9" id="KW-1185">Reference proteome</keyword>
<dbReference type="PROSITE" id="PS50283">
    <property type="entry name" value="NA_SOLUT_SYMP_3"/>
    <property type="match status" value="1"/>
</dbReference>
<dbReference type="RefSeq" id="WP_324180196.1">
    <property type="nucleotide sequence ID" value="NZ_BAABAW010000024.1"/>
</dbReference>
<comment type="subcellular location">
    <subcellularLocation>
        <location evidence="1">Membrane</location>
        <topology evidence="1">Multi-pass membrane protein</topology>
    </subcellularLocation>
</comment>
<dbReference type="CDD" id="cd11477">
    <property type="entry name" value="SLC5sbd_u1"/>
    <property type="match status" value="1"/>
</dbReference>
<comment type="similarity">
    <text evidence="2 6">Belongs to the sodium:solute symporter (SSF) (TC 2.A.21) family.</text>
</comment>
<feature type="transmembrane region" description="Helical" evidence="7">
    <location>
        <begin position="46"/>
        <end position="67"/>
    </location>
</feature>
<accession>A0ABU5ZWE3</accession>
<protein>
    <submittedName>
        <fullName evidence="8">Sodium:solute symporter family protein</fullName>
    </submittedName>
</protein>
<evidence type="ECO:0000256" key="4">
    <source>
        <dbReference type="ARBA" id="ARBA00022989"/>
    </source>
</evidence>
<dbReference type="Pfam" id="PF00474">
    <property type="entry name" value="SSF"/>
    <property type="match status" value="2"/>
</dbReference>
<feature type="transmembrane region" description="Helical" evidence="7">
    <location>
        <begin position="494"/>
        <end position="513"/>
    </location>
</feature>